<dbReference type="VEuPathDB" id="FungiDB:H257_06966"/>
<dbReference type="InterPro" id="IPR050863">
    <property type="entry name" value="CenT-Element_Derived"/>
</dbReference>
<dbReference type="Proteomes" id="UP000283543">
    <property type="component" value="Unassembled WGS sequence"/>
</dbReference>
<feature type="domain" description="DDE-1" evidence="1">
    <location>
        <begin position="105"/>
        <end position="240"/>
    </location>
</feature>
<dbReference type="Gene3D" id="1.10.10.60">
    <property type="entry name" value="Homeodomain-like"/>
    <property type="match status" value="1"/>
</dbReference>
<dbReference type="GO" id="GO:0003677">
    <property type="term" value="F:DNA binding"/>
    <property type="evidence" value="ECO:0007669"/>
    <property type="project" value="TreeGrafter"/>
</dbReference>
<dbReference type="EMBL" id="QUTB01006715">
    <property type="protein sequence ID" value="RHY48881.1"/>
    <property type="molecule type" value="Genomic_DNA"/>
</dbReference>
<dbReference type="GO" id="GO:0005634">
    <property type="term" value="C:nucleus"/>
    <property type="evidence" value="ECO:0007669"/>
    <property type="project" value="TreeGrafter"/>
</dbReference>
<dbReference type="InterPro" id="IPR004875">
    <property type="entry name" value="DDE_SF_endonuclease_dom"/>
</dbReference>
<accession>A0A3R6ZIR9</accession>
<dbReference type="AlphaFoldDB" id="A0A3R6ZIR9"/>
<proteinExistence type="predicted"/>
<protein>
    <recommendedName>
        <fullName evidence="1">DDE-1 domain-containing protein</fullName>
    </recommendedName>
</protein>
<dbReference type="PANTHER" id="PTHR19303">
    <property type="entry name" value="TRANSPOSON"/>
    <property type="match status" value="1"/>
</dbReference>
<comment type="caution">
    <text evidence="2">The sequence shown here is derived from an EMBL/GenBank/DDBJ whole genome shotgun (WGS) entry which is preliminary data.</text>
</comment>
<evidence type="ECO:0000313" key="2">
    <source>
        <dbReference type="EMBL" id="RHY48881.1"/>
    </source>
</evidence>
<sequence length="390" mass="44953">MRSNNISKVYNADQTAVFYEYLPKKTINVKGSKTVWVRCGGKDKERATAMLLGDSDGNKYPVFICLKQRASKVATTVQANLSSRFGFGVRVFREVDQLLLDWPSRIYGNPTAWWNSAISVELLKHHFGARPDMSKKVLLLWDDFSCHFTDNVQECAASLNVLLEKVPPHFTWSCQPADVAWNKPFKTQLRQFWIKCLQQQLRDHNNGTPFQMVGPDRTRIVEWINRTWNALPAATIIQGFRRTKLLYDDLDVPEVEQAEYSDDELLENMPRGSRLTAEEVGKAKAFSSLGKSNRWIAKELGRNEKAIRNLWKQSEPQNKSKKPGRRQVFKRRDVRRIFRLAIHKQQTSRKIAATMAPTVSHTTIIRILKSTKFAKYRKRKSDATAHPQTS</sequence>
<evidence type="ECO:0000259" key="1">
    <source>
        <dbReference type="Pfam" id="PF03184"/>
    </source>
</evidence>
<dbReference type="Pfam" id="PF03184">
    <property type="entry name" value="DDE_1"/>
    <property type="match status" value="1"/>
</dbReference>
<evidence type="ECO:0000313" key="3">
    <source>
        <dbReference type="Proteomes" id="UP000283543"/>
    </source>
</evidence>
<gene>
    <name evidence="2" type="ORF">DYB34_009559</name>
</gene>
<reference evidence="2 3" key="1">
    <citation type="submission" date="2018-08" db="EMBL/GenBank/DDBJ databases">
        <title>Aphanomyces genome sequencing and annotation.</title>
        <authorList>
            <person name="Minardi D."/>
            <person name="Oidtmann B."/>
            <person name="Van Der Giezen M."/>
            <person name="Studholme D.J."/>
        </authorList>
    </citation>
    <scope>NUCLEOTIDE SEQUENCE [LARGE SCALE GENOMIC DNA]</scope>
    <source>
        <strain evidence="2 3">Si</strain>
    </source>
</reference>
<name>A0A3R6ZIR9_APHAT</name>
<dbReference type="PANTHER" id="PTHR19303:SF57">
    <property type="entry name" value="HTH CENPB-TYPE DOMAIN-CONTAINING PROTEIN"/>
    <property type="match status" value="1"/>
</dbReference>
<organism evidence="2 3">
    <name type="scientific">Aphanomyces astaci</name>
    <name type="common">Crayfish plague agent</name>
    <dbReference type="NCBI Taxonomy" id="112090"/>
    <lineage>
        <taxon>Eukaryota</taxon>
        <taxon>Sar</taxon>
        <taxon>Stramenopiles</taxon>
        <taxon>Oomycota</taxon>
        <taxon>Saprolegniomycetes</taxon>
        <taxon>Saprolegniales</taxon>
        <taxon>Verrucalvaceae</taxon>
        <taxon>Aphanomyces</taxon>
    </lineage>
</organism>